<evidence type="ECO:0000256" key="15">
    <source>
        <dbReference type="HAMAP-Rule" id="MF_01458"/>
    </source>
</evidence>
<dbReference type="Gene3D" id="3.40.50.300">
    <property type="entry name" value="P-loop containing nucleotide triphosphate hydrolases"/>
    <property type="match status" value="1"/>
</dbReference>
<dbReference type="Pfam" id="PF01434">
    <property type="entry name" value="Peptidase_M41"/>
    <property type="match status" value="1"/>
</dbReference>
<evidence type="ECO:0000256" key="1">
    <source>
        <dbReference type="ARBA" id="ARBA00004370"/>
    </source>
</evidence>
<evidence type="ECO:0000256" key="4">
    <source>
        <dbReference type="ARBA" id="ARBA00022670"/>
    </source>
</evidence>
<dbReference type="FunFam" id="1.20.58.760:FF:000001">
    <property type="entry name" value="ATP-dependent zinc metalloprotease FtsH"/>
    <property type="match status" value="1"/>
</dbReference>
<dbReference type="GO" id="GO:0005886">
    <property type="term" value="C:plasma membrane"/>
    <property type="evidence" value="ECO:0007669"/>
    <property type="project" value="UniProtKB-SubCell"/>
</dbReference>
<dbReference type="InterPro" id="IPR003593">
    <property type="entry name" value="AAA+_ATPase"/>
</dbReference>
<evidence type="ECO:0000256" key="10">
    <source>
        <dbReference type="ARBA" id="ARBA00022840"/>
    </source>
</evidence>
<feature type="binding site" evidence="15">
    <location>
        <position position="413"/>
    </location>
    <ligand>
        <name>Zn(2+)</name>
        <dbReference type="ChEBI" id="CHEBI:29105"/>
        <note>catalytic</note>
    </ligand>
</feature>
<dbReference type="Pfam" id="PF17862">
    <property type="entry name" value="AAA_lid_3"/>
    <property type="match status" value="1"/>
</dbReference>
<comment type="subcellular location">
    <subcellularLocation>
        <location evidence="15">Cell membrane</location>
        <topology evidence="15">Multi-pass membrane protein</topology>
        <orientation evidence="15">Cytoplasmic side</orientation>
    </subcellularLocation>
    <subcellularLocation>
        <location evidence="1">Membrane</location>
    </subcellularLocation>
</comment>
<dbReference type="Pfam" id="PF00004">
    <property type="entry name" value="AAA"/>
    <property type="match status" value="1"/>
</dbReference>
<evidence type="ECO:0000256" key="9">
    <source>
        <dbReference type="ARBA" id="ARBA00022833"/>
    </source>
</evidence>
<dbReference type="Gene3D" id="3.30.720.210">
    <property type="match status" value="1"/>
</dbReference>
<evidence type="ECO:0000256" key="14">
    <source>
        <dbReference type="ARBA" id="ARBA00061570"/>
    </source>
</evidence>
<evidence type="ECO:0000256" key="2">
    <source>
        <dbReference type="ARBA" id="ARBA00010044"/>
    </source>
</evidence>
<evidence type="ECO:0000256" key="7">
    <source>
        <dbReference type="ARBA" id="ARBA00022741"/>
    </source>
</evidence>
<dbReference type="PROSITE" id="PS00674">
    <property type="entry name" value="AAA"/>
    <property type="match status" value="1"/>
</dbReference>
<evidence type="ECO:0000259" key="18">
    <source>
        <dbReference type="SMART" id="SM00382"/>
    </source>
</evidence>
<dbReference type="SMART" id="SM00382">
    <property type="entry name" value="AAA"/>
    <property type="match status" value="1"/>
</dbReference>
<dbReference type="Gene3D" id="1.20.58.760">
    <property type="entry name" value="Peptidase M41"/>
    <property type="match status" value="1"/>
</dbReference>
<feature type="region of interest" description="Disordered" evidence="17">
    <location>
        <begin position="619"/>
        <end position="651"/>
    </location>
</feature>
<name>E7N2T3_9FIRM</name>
<keyword evidence="3 15" id="KW-1003">Cell membrane</keyword>
<keyword evidence="20" id="KW-1185">Reference proteome</keyword>
<evidence type="ECO:0000256" key="3">
    <source>
        <dbReference type="ARBA" id="ARBA00022475"/>
    </source>
</evidence>
<organism evidence="19 20">
    <name type="scientific">Selenomonas artemidis F0399</name>
    <dbReference type="NCBI Taxonomy" id="749551"/>
    <lineage>
        <taxon>Bacteria</taxon>
        <taxon>Bacillati</taxon>
        <taxon>Bacillota</taxon>
        <taxon>Negativicutes</taxon>
        <taxon>Selenomonadales</taxon>
        <taxon>Selenomonadaceae</taxon>
        <taxon>Selenomonas</taxon>
    </lineage>
</organism>
<keyword evidence="6 15" id="KW-0479">Metal-binding</keyword>
<dbReference type="HOGENOM" id="CLU_000688_16_2_9"/>
<dbReference type="GO" id="GO:0008270">
    <property type="term" value="F:zinc ion binding"/>
    <property type="evidence" value="ECO:0007669"/>
    <property type="project" value="UniProtKB-UniRule"/>
</dbReference>
<keyword evidence="8 15" id="KW-0378">Hydrolase</keyword>
<evidence type="ECO:0000256" key="16">
    <source>
        <dbReference type="RuleBase" id="RU003651"/>
    </source>
</evidence>
<proteinExistence type="inferred from homology"/>
<evidence type="ECO:0000313" key="19">
    <source>
        <dbReference type="EMBL" id="EFW29494.1"/>
    </source>
</evidence>
<dbReference type="InterPro" id="IPR003960">
    <property type="entry name" value="ATPase_AAA_CS"/>
</dbReference>
<dbReference type="STRING" id="749551.HMPREF9555_01304"/>
<comment type="similarity">
    <text evidence="14 15">In the central section; belongs to the AAA ATPase family.</text>
</comment>
<dbReference type="InterPro" id="IPR041569">
    <property type="entry name" value="AAA_lid_3"/>
</dbReference>
<dbReference type="GO" id="GO:0030163">
    <property type="term" value="P:protein catabolic process"/>
    <property type="evidence" value="ECO:0007669"/>
    <property type="project" value="UniProtKB-UniRule"/>
</dbReference>
<dbReference type="InterPro" id="IPR011546">
    <property type="entry name" value="Pept_M41_FtsH_extracell"/>
</dbReference>
<dbReference type="SUPFAM" id="SSF52540">
    <property type="entry name" value="P-loop containing nucleoside triphosphate hydrolases"/>
    <property type="match status" value="1"/>
</dbReference>
<evidence type="ECO:0000256" key="17">
    <source>
        <dbReference type="SAM" id="MobiDB-lite"/>
    </source>
</evidence>
<dbReference type="GO" id="GO:0004222">
    <property type="term" value="F:metalloendopeptidase activity"/>
    <property type="evidence" value="ECO:0007669"/>
    <property type="project" value="InterPro"/>
</dbReference>
<keyword evidence="4 15" id="KW-0645">Protease</keyword>
<dbReference type="AlphaFoldDB" id="E7N2T3"/>
<dbReference type="EC" id="3.4.24.-" evidence="15"/>
<dbReference type="PANTHER" id="PTHR23076">
    <property type="entry name" value="METALLOPROTEASE M41 FTSH"/>
    <property type="match status" value="1"/>
</dbReference>
<protein>
    <recommendedName>
        <fullName evidence="15">ATP-dependent zinc metalloprotease FtsH</fullName>
        <ecNumber evidence="15">3.4.24.-</ecNumber>
    </recommendedName>
</protein>
<keyword evidence="11 15" id="KW-1133">Transmembrane helix</keyword>
<evidence type="ECO:0000256" key="11">
    <source>
        <dbReference type="ARBA" id="ARBA00022989"/>
    </source>
</evidence>
<dbReference type="Pfam" id="PF06480">
    <property type="entry name" value="FtsH_ext"/>
    <property type="match status" value="1"/>
</dbReference>
<comment type="function">
    <text evidence="15">Acts as a processive, ATP-dependent zinc metallopeptidase for both cytoplasmic and membrane proteins. Plays a role in the quality control of integral membrane proteins.</text>
</comment>
<dbReference type="HAMAP" id="MF_01458">
    <property type="entry name" value="FtsH"/>
    <property type="match status" value="1"/>
</dbReference>
<comment type="cofactor">
    <cofactor evidence="15">
        <name>Zn(2+)</name>
        <dbReference type="ChEBI" id="CHEBI:29105"/>
    </cofactor>
    <text evidence="15">Binds 1 zinc ion per subunit.</text>
</comment>
<dbReference type="CDD" id="cd19501">
    <property type="entry name" value="RecA-like_FtsH"/>
    <property type="match status" value="1"/>
</dbReference>
<keyword evidence="10 15" id="KW-0067">ATP-binding</keyword>
<evidence type="ECO:0000256" key="8">
    <source>
        <dbReference type="ARBA" id="ARBA00022801"/>
    </source>
</evidence>
<sequence length="651" mass="72157">MFFVVWTAADYMSGEHRNAQQSTALGYSEFTAKVNAGEVDKVVIIQNNIRGTLKDGTAFTTITPEAPNSDRDLYQRLSEKGVNISAENPPEPPWWQTLLSSLIPIALLIGFWFFMMQQSQMGGGRLMNFGRSRVRLMISDKKKVTFADVAGADEAKQELEEVVEFLKTPDKFNELGARIPKGVLLFGPPGTGKTLLAKAVAGEAGVQFFTISGSDFVEMFVGVGASRVRDLFDQAKKAAPCIVFIDEIDAVGRQRGTGLGGGHDEREQTLNQLLVEMDGFASNEGIIIIAATNRPDVLDPALLRPGRFDRQIVVDKPDVRGREAILKVHTKGKPVADDVNLDVLARRTPGFTGADLSNLVNEAALLAARRNKKQIHMAETEEAIERVMAGPERKSHVMNEEEKRLTAYHEGGHTLVGMMLEHADPVHKVTIIPRGRAGGYMLSLPKEDRSYRTRSELLDRIKVALGGRVAEEVVLGEISTGASSDIQTATQIIRSMIMQYGMSDTIGPIAYGEENHQVFLGRDFNRDRNYSEDIAGQIDREVRRYIDEAYEACRTIIVENRDKLDLIANALLERETLNAAELEELMNRGHIAEKSDESEDDDDDDTAFLIPVDVVIDDSSKTSEEAEHTVEERTVPIPTAEPKFNLTQWNK</sequence>
<dbReference type="InterPro" id="IPR000642">
    <property type="entry name" value="Peptidase_M41"/>
</dbReference>
<feature type="binding site" evidence="15">
    <location>
        <position position="485"/>
    </location>
    <ligand>
        <name>Zn(2+)</name>
        <dbReference type="ChEBI" id="CHEBI:29105"/>
        <note>catalytic</note>
    </ligand>
</feature>
<dbReference type="InterPro" id="IPR037219">
    <property type="entry name" value="Peptidase_M41-like"/>
</dbReference>
<keyword evidence="12 15" id="KW-0482">Metalloprotease</keyword>
<dbReference type="NCBIfam" id="TIGR01241">
    <property type="entry name" value="FtsH_fam"/>
    <property type="match status" value="1"/>
</dbReference>
<evidence type="ECO:0000256" key="13">
    <source>
        <dbReference type="ARBA" id="ARBA00023136"/>
    </source>
</evidence>
<dbReference type="FunFam" id="1.10.8.60:FF:000001">
    <property type="entry name" value="ATP-dependent zinc metalloprotease FtsH"/>
    <property type="match status" value="1"/>
</dbReference>
<feature type="binding site" evidence="15">
    <location>
        <position position="409"/>
    </location>
    <ligand>
        <name>Zn(2+)</name>
        <dbReference type="ChEBI" id="CHEBI:29105"/>
        <note>catalytic</note>
    </ligand>
</feature>
<feature type="compositionally biased region" description="Basic and acidic residues" evidence="17">
    <location>
        <begin position="619"/>
        <end position="634"/>
    </location>
</feature>
<dbReference type="InterPro" id="IPR003959">
    <property type="entry name" value="ATPase_AAA_core"/>
</dbReference>
<keyword evidence="9 15" id="KW-0862">Zinc</keyword>
<accession>E7N2T3</accession>
<evidence type="ECO:0000256" key="12">
    <source>
        <dbReference type="ARBA" id="ARBA00023049"/>
    </source>
</evidence>
<evidence type="ECO:0000256" key="5">
    <source>
        <dbReference type="ARBA" id="ARBA00022692"/>
    </source>
</evidence>
<evidence type="ECO:0000256" key="6">
    <source>
        <dbReference type="ARBA" id="ARBA00022723"/>
    </source>
</evidence>
<dbReference type="SUPFAM" id="SSF140990">
    <property type="entry name" value="FtsH protease domain-like"/>
    <property type="match status" value="1"/>
</dbReference>
<feature type="domain" description="AAA+ ATPase" evidence="18">
    <location>
        <begin position="179"/>
        <end position="318"/>
    </location>
</feature>
<dbReference type="GO" id="GO:0006508">
    <property type="term" value="P:proteolysis"/>
    <property type="evidence" value="ECO:0007669"/>
    <property type="project" value="UniProtKB-KW"/>
</dbReference>
<dbReference type="MEROPS" id="M41.009"/>
<dbReference type="PANTHER" id="PTHR23076:SF97">
    <property type="entry name" value="ATP-DEPENDENT ZINC METALLOPROTEASE YME1L1"/>
    <property type="match status" value="1"/>
</dbReference>
<dbReference type="Proteomes" id="UP000004633">
    <property type="component" value="Unassembled WGS sequence"/>
</dbReference>
<dbReference type="InterPro" id="IPR027417">
    <property type="entry name" value="P-loop_NTPase"/>
</dbReference>
<dbReference type="EMBL" id="AECV01000023">
    <property type="protein sequence ID" value="EFW29494.1"/>
    <property type="molecule type" value="Genomic_DNA"/>
</dbReference>
<comment type="similarity">
    <text evidence="2 15">In the C-terminal section; belongs to the peptidase M41 family.</text>
</comment>
<dbReference type="GO" id="GO:0004176">
    <property type="term" value="F:ATP-dependent peptidase activity"/>
    <property type="evidence" value="ECO:0007669"/>
    <property type="project" value="InterPro"/>
</dbReference>
<dbReference type="GO" id="GO:0005524">
    <property type="term" value="F:ATP binding"/>
    <property type="evidence" value="ECO:0007669"/>
    <property type="project" value="UniProtKB-UniRule"/>
</dbReference>
<keyword evidence="5 15" id="KW-0812">Transmembrane</keyword>
<comment type="subunit">
    <text evidence="15">Homohexamer.</text>
</comment>
<comment type="similarity">
    <text evidence="16">Belongs to the AAA ATPase family.</text>
</comment>
<keyword evidence="13 15" id="KW-0472">Membrane</keyword>
<evidence type="ECO:0000313" key="20">
    <source>
        <dbReference type="Proteomes" id="UP000004633"/>
    </source>
</evidence>
<gene>
    <name evidence="15" type="primary">ftsH</name>
    <name evidence="19" type="synonym">hflB</name>
    <name evidence="19" type="ORF">HMPREF9555_01304</name>
</gene>
<comment type="caution">
    <text evidence="19">The sequence shown here is derived from an EMBL/GenBank/DDBJ whole genome shotgun (WGS) entry which is preliminary data.</text>
</comment>
<keyword evidence="7 15" id="KW-0547">Nucleotide-binding</keyword>
<reference evidence="19 20" key="1">
    <citation type="submission" date="2010-08" db="EMBL/GenBank/DDBJ databases">
        <authorList>
            <person name="Weinstock G."/>
            <person name="Sodergren E."/>
            <person name="Clifton S."/>
            <person name="Fulton L."/>
            <person name="Fulton B."/>
            <person name="Courtney L."/>
            <person name="Fronick C."/>
            <person name="Harrison M."/>
            <person name="Strong C."/>
            <person name="Farmer C."/>
            <person name="Delahaunty K."/>
            <person name="Markovic C."/>
            <person name="Hall O."/>
            <person name="Minx P."/>
            <person name="Tomlinson C."/>
            <person name="Mitreva M."/>
            <person name="Hou S."/>
            <person name="Chen J."/>
            <person name="Wollam A."/>
            <person name="Pepin K.H."/>
            <person name="Johnson M."/>
            <person name="Bhonagiri V."/>
            <person name="Zhang X."/>
            <person name="Suruliraj S."/>
            <person name="Warren W."/>
            <person name="Chinwalla A."/>
            <person name="Mardis E.R."/>
            <person name="Wilson R.K."/>
        </authorList>
    </citation>
    <scope>NUCLEOTIDE SEQUENCE [LARGE SCALE GENOMIC DNA]</scope>
    <source>
        <strain evidence="19 20">F0399</strain>
    </source>
</reference>
<feature type="active site" evidence="15">
    <location>
        <position position="410"/>
    </location>
</feature>
<dbReference type="InterPro" id="IPR005936">
    <property type="entry name" value="FtsH"/>
</dbReference>
<dbReference type="Gene3D" id="1.10.8.60">
    <property type="match status" value="1"/>
</dbReference>
<feature type="binding site" evidence="15">
    <location>
        <begin position="187"/>
        <end position="194"/>
    </location>
    <ligand>
        <name>ATP</name>
        <dbReference type="ChEBI" id="CHEBI:30616"/>
    </ligand>
</feature>
<dbReference type="FunFam" id="3.40.50.300:FF:000001">
    <property type="entry name" value="ATP-dependent zinc metalloprotease FtsH"/>
    <property type="match status" value="1"/>
</dbReference>
<dbReference type="GO" id="GO:0016887">
    <property type="term" value="F:ATP hydrolysis activity"/>
    <property type="evidence" value="ECO:0007669"/>
    <property type="project" value="UniProtKB-UniRule"/>
</dbReference>